<accession>A0A2P2C1A6</accession>
<evidence type="ECO:0000256" key="1">
    <source>
        <dbReference type="ARBA" id="ARBA00022801"/>
    </source>
</evidence>
<dbReference type="InterPro" id="IPR042003">
    <property type="entry name" value="Sortase_E"/>
</dbReference>
<proteinExistence type="predicted"/>
<dbReference type="CDD" id="cd05830">
    <property type="entry name" value="Sortase_E"/>
    <property type="match status" value="1"/>
</dbReference>
<dbReference type="InterPro" id="IPR023365">
    <property type="entry name" value="Sortase_dom-sf"/>
</dbReference>
<dbReference type="Pfam" id="PF04203">
    <property type="entry name" value="Sortase"/>
    <property type="match status" value="1"/>
</dbReference>
<keyword evidence="2" id="KW-1133">Transmembrane helix</keyword>
<protein>
    <submittedName>
        <fullName evidence="3">Putative integral membrane protein</fullName>
    </submittedName>
</protein>
<keyword evidence="2" id="KW-0472">Membrane</keyword>
<evidence type="ECO:0000313" key="3">
    <source>
        <dbReference type="EMBL" id="CUR55793.1"/>
    </source>
</evidence>
<dbReference type="NCBIfam" id="NF033747">
    <property type="entry name" value="class_E_sortase"/>
    <property type="match status" value="1"/>
</dbReference>
<keyword evidence="2" id="KW-0812">Transmembrane</keyword>
<dbReference type="SUPFAM" id="SSF63817">
    <property type="entry name" value="Sortase"/>
    <property type="match status" value="1"/>
</dbReference>
<reference evidence="3" key="1">
    <citation type="submission" date="2015-08" db="EMBL/GenBank/DDBJ databases">
        <authorList>
            <person name="Babu N.S."/>
            <person name="Beckwith C.J."/>
            <person name="Beseler K.G."/>
            <person name="Brison A."/>
            <person name="Carone J.V."/>
            <person name="Caskin T.P."/>
            <person name="Diamond M."/>
            <person name="Durham M.E."/>
            <person name="Foxe J.M."/>
            <person name="Go M."/>
            <person name="Henderson B.A."/>
            <person name="Jones I.B."/>
            <person name="McGettigan J.A."/>
            <person name="Micheletti S.J."/>
            <person name="Nasrallah M.E."/>
            <person name="Ortiz D."/>
            <person name="Piller C.R."/>
            <person name="Privatt S.R."/>
            <person name="Schneider S.L."/>
            <person name="Sharp S."/>
            <person name="Smith T.C."/>
            <person name="Stanton J.D."/>
            <person name="Ullery H.E."/>
            <person name="Wilson R.J."/>
            <person name="Serrano M.G."/>
            <person name="Buck G."/>
            <person name="Lee V."/>
            <person name="Wang Y."/>
            <person name="Carvalho R."/>
            <person name="Voegtly L."/>
            <person name="Shi R."/>
            <person name="Duckworth R."/>
            <person name="Johnson A."/>
            <person name="Loviza R."/>
            <person name="Walstead R."/>
            <person name="Shah Z."/>
            <person name="Kiflezghi M."/>
            <person name="Wade K."/>
            <person name="Ball S.L."/>
            <person name="Bradley K.W."/>
            <person name="Asai D.J."/>
            <person name="Bowman C.A."/>
            <person name="Russell D.A."/>
            <person name="Pope W.H."/>
            <person name="Jacobs-Sera D."/>
            <person name="Hendrix R.W."/>
            <person name="Hatfull G.F."/>
        </authorList>
    </citation>
    <scope>NUCLEOTIDE SEQUENCE</scope>
</reference>
<dbReference type="Gene3D" id="2.40.260.10">
    <property type="entry name" value="Sortase"/>
    <property type="match status" value="1"/>
</dbReference>
<keyword evidence="1" id="KW-0378">Hydrolase</keyword>
<dbReference type="InterPro" id="IPR053465">
    <property type="entry name" value="Sortase_Class_E"/>
</dbReference>
<sequence length="214" mass="23204">MKWRSRVRRLGLGMVVAGLAMLGWVGWQFYGTNWVSHRHQEQVVSQLRVDWEHGEDATQVGESRATAVVRIPRFGPGYAVPLLEGTSDQALATGFGHFSGTADPGGRGNFAIAAHRVTHGEPLRGMPELRAGDEVVIETRTSTYTYVLDTAGDDLVVPFTSGWVVDPEPRNPDVDGVGPSGAPRLITVATCAELFHTDDRMVAFGHLDSVSRAP</sequence>
<dbReference type="AlphaFoldDB" id="A0A2P2C1A6"/>
<dbReference type="EMBL" id="CZKA01000024">
    <property type="protein sequence ID" value="CUR55793.1"/>
    <property type="molecule type" value="Genomic_DNA"/>
</dbReference>
<organism evidence="3">
    <name type="scientific">metagenome</name>
    <dbReference type="NCBI Taxonomy" id="256318"/>
    <lineage>
        <taxon>unclassified sequences</taxon>
        <taxon>metagenomes</taxon>
    </lineage>
</organism>
<evidence type="ECO:0000256" key="2">
    <source>
        <dbReference type="SAM" id="Phobius"/>
    </source>
</evidence>
<dbReference type="GO" id="GO:0016787">
    <property type="term" value="F:hydrolase activity"/>
    <property type="evidence" value="ECO:0007669"/>
    <property type="project" value="UniProtKB-KW"/>
</dbReference>
<name>A0A2P2C1A6_9ZZZZ</name>
<dbReference type="InterPro" id="IPR005754">
    <property type="entry name" value="Sortase"/>
</dbReference>
<feature type="transmembrane region" description="Helical" evidence="2">
    <location>
        <begin position="12"/>
        <end position="30"/>
    </location>
</feature>
<gene>
    <name evidence="3" type="ORF">NOCA2300025</name>
</gene>